<evidence type="ECO:0000256" key="8">
    <source>
        <dbReference type="ARBA" id="ARBA00022723"/>
    </source>
</evidence>
<keyword evidence="10 16" id="KW-0863">Zinc-finger</keyword>
<comment type="similarity">
    <text evidence="4 17">Belongs to the RAD18 family.</text>
</comment>
<evidence type="ECO:0000256" key="12">
    <source>
        <dbReference type="ARBA" id="ARBA00022833"/>
    </source>
</evidence>
<keyword evidence="12 17" id="KW-0862">Zinc</keyword>
<keyword evidence="9 17" id="KW-0227">DNA damage</keyword>
<dbReference type="PANTHER" id="PTHR14134:SF2">
    <property type="entry name" value="E3 UBIQUITIN-PROTEIN LIGASE RAD18"/>
    <property type="match status" value="1"/>
</dbReference>
<dbReference type="SUPFAM" id="SSF57850">
    <property type="entry name" value="RING/U-box"/>
    <property type="match status" value="1"/>
</dbReference>
<evidence type="ECO:0000256" key="16">
    <source>
        <dbReference type="PROSITE-ProRule" id="PRU00175"/>
    </source>
</evidence>
<evidence type="ECO:0000256" key="13">
    <source>
        <dbReference type="ARBA" id="ARBA00023125"/>
    </source>
</evidence>
<keyword evidence="7 17" id="KW-0808">Transferase</keyword>
<evidence type="ECO:0000256" key="14">
    <source>
        <dbReference type="ARBA" id="ARBA00023204"/>
    </source>
</evidence>
<dbReference type="InterPro" id="IPR003034">
    <property type="entry name" value="SAP_dom"/>
</dbReference>
<evidence type="ECO:0000256" key="1">
    <source>
        <dbReference type="ARBA" id="ARBA00000900"/>
    </source>
</evidence>
<dbReference type="Gene3D" id="3.30.40.10">
    <property type="entry name" value="Zinc/RING finger domain, C3HC4 (zinc finger)"/>
    <property type="match status" value="1"/>
</dbReference>
<dbReference type="FunFam" id="3.30.40.10:FF:000172">
    <property type="entry name" value="E3 ubiquitin-protein ligase RAD18"/>
    <property type="match status" value="1"/>
</dbReference>
<dbReference type="Proteomes" id="UP000481861">
    <property type="component" value="Unassembled WGS sequence"/>
</dbReference>
<comment type="subunit">
    <text evidence="17">Interacts with E2 UBC2, forming a complex with ubiquitin ligase activity.</text>
</comment>
<comment type="catalytic activity">
    <reaction evidence="1 17">
        <text>S-ubiquitinyl-[E2 ubiquitin-conjugating enzyme]-L-cysteine + [acceptor protein]-L-lysine = [E2 ubiquitin-conjugating enzyme]-L-cysteine + N(6)-ubiquitinyl-[acceptor protein]-L-lysine.</text>
        <dbReference type="EC" id="2.3.2.27"/>
    </reaction>
</comment>
<dbReference type="NCBIfam" id="TIGR00599">
    <property type="entry name" value="rad18"/>
    <property type="match status" value="1"/>
</dbReference>
<dbReference type="UniPathway" id="UPA00143"/>
<evidence type="ECO:0000256" key="18">
    <source>
        <dbReference type="SAM" id="MobiDB-lite"/>
    </source>
</evidence>
<dbReference type="InterPro" id="IPR013083">
    <property type="entry name" value="Znf_RING/FYVE/PHD"/>
</dbReference>
<dbReference type="InterPro" id="IPR039577">
    <property type="entry name" value="Rad18"/>
</dbReference>
<evidence type="ECO:0000259" key="19">
    <source>
        <dbReference type="PROSITE" id="PS50089"/>
    </source>
</evidence>
<evidence type="ECO:0000256" key="4">
    <source>
        <dbReference type="ARBA" id="ARBA00009506"/>
    </source>
</evidence>
<keyword evidence="22" id="KW-1185">Reference proteome</keyword>
<dbReference type="GO" id="GO:0008270">
    <property type="term" value="F:zinc ion binding"/>
    <property type="evidence" value="ECO:0007669"/>
    <property type="project" value="UniProtKB-KW"/>
</dbReference>
<sequence>MESPFDSISDSTDWAPTSLPTFEPLEAALRCEVCKEFYASPVITSCSHTFCSICIRRCISVDGKCPACKTAAQADKLVPNIAVREIVDRFQKARPKALELAKADKADLPESSPQRKRKLDDTDIEDGEPVRQTRSRQTRGRSRRNDGEEEMRIEVPDSDDGGDEEFLLPGTVKCPICRAPMMEAQVFNHLNDCPGEQAKSQGRRNTRSSAKPAFSHPLQNRPKADVPAPTRLPGINYSILKDNALRKKLNDLGIPTWGPKGLLIRRHTEWMHLWNSNCDSSENQKSKSQLLKELNVWETTQGGLSNPKESHVMRKDFDADSHASTHKSQFDDLIANARKKRGAPKEEEKTAEPHLDQPGQNVINDDAEPPSSPQVACPYEGNETALASIRAKVEEANRT</sequence>
<feature type="domain" description="RING-type" evidence="19">
    <location>
        <begin position="31"/>
        <end position="69"/>
    </location>
</feature>
<dbReference type="GO" id="GO:0006281">
    <property type="term" value="P:DNA repair"/>
    <property type="evidence" value="ECO:0007669"/>
    <property type="project" value="UniProtKB-KW"/>
</dbReference>
<dbReference type="PANTHER" id="PTHR14134">
    <property type="entry name" value="E3 UBIQUITIN-PROTEIN LIGASE RAD18"/>
    <property type="match status" value="1"/>
</dbReference>
<evidence type="ECO:0000256" key="6">
    <source>
        <dbReference type="ARBA" id="ARBA00015551"/>
    </source>
</evidence>
<comment type="caution">
    <text evidence="21">The sequence shown here is derived from an EMBL/GenBank/DDBJ whole genome shotgun (WGS) entry which is preliminary data.</text>
</comment>
<feature type="compositionally biased region" description="Basic and acidic residues" evidence="18">
    <location>
        <begin position="343"/>
        <end position="355"/>
    </location>
</feature>
<feature type="domain" description="SAP" evidence="20">
    <location>
        <begin position="237"/>
        <end position="271"/>
    </location>
</feature>
<dbReference type="SMART" id="SM00513">
    <property type="entry name" value="SAP"/>
    <property type="match status" value="1"/>
</dbReference>
<evidence type="ECO:0000259" key="20">
    <source>
        <dbReference type="PROSITE" id="PS50800"/>
    </source>
</evidence>
<gene>
    <name evidence="21" type="ORF">BDV95DRAFT_472314</name>
</gene>
<dbReference type="InterPro" id="IPR004580">
    <property type="entry name" value="Rad18_fungi"/>
</dbReference>
<comment type="pathway">
    <text evidence="3 17">Protein modification; protein ubiquitination.</text>
</comment>
<dbReference type="GO" id="GO:0006513">
    <property type="term" value="P:protein monoubiquitination"/>
    <property type="evidence" value="ECO:0007669"/>
    <property type="project" value="InterPro"/>
</dbReference>
<feature type="region of interest" description="Disordered" evidence="18">
    <location>
        <begin position="339"/>
        <end position="382"/>
    </location>
</feature>
<comment type="function">
    <text evidence="17">E3 RING-finger protein, member of the UBC2/RAD6 epistasis group. Associates to the E2 ubiquitin conjugating enzyme UBC2/RAD6 to form the UBC2-RAD18 ubiquitin ligase complex involved in postreplicative repair (PRR) of damaged DNA.</text>
</comment>
<keyword evidence="13 17" id="KW-0238">DNA-binding</keyword>
<dbReference type="InterPro" id="IPR001841">
    <property type="entry name" value="Znf_RING"/>
</dbReference>
<protein>
    <recommendedName>
        <fullName evidence="6 17">Postreplication repair E3 ubiquitin-protein ligase RAD18</fullName>
        <ecNumber evidence="5 17">2.3.2.27</ecNumber>
    </recommendedName>
    <alternativeName>
        <fullName evidence="17">RING-type E3 ubiquitin transferase RAD18</fullName>
    </alternativeName>
</protein>
<feature type="compositionally biased region" description="Basic and acidic residues" evidence="18">
    <location>
        <begin position="143"/>
        <end position="155"/>
    </location>
</feature>
<feature type="compositionally biased region" description="Basic residues" evidence="18">
    <location>
        <begin position="133"/>
        <end position="142"/>
    </location>
</feature>
<evidence type="ECO:0000313" key="21">
    <source>
        <dbReference type="EMBL" id="KAF2873727.1"/>
    </source>
</evidence>
<dbReference type="SMART" id="SM00184">
    <property type="entry name" value="RING"/>
    <property type="match status" value="1"/>
</dbReference>
<dbReference type="GO" id="GO:0097505">
    <property type="term" value="C:Rad6-Rad18 complex"/>
    <property type="evidence" value="ECO:0007669"/>
    <property type="project" value="TreeGrafter"/>
</dbReference>
<dbReference type="PROSITE" id="PS50800">
    <property type="entry name" value="SAP"/>
    <property type="match status" value="1"/>
</dbReference>
<dbReference type="GO" id="GO:0005634">
    <property type="term" value="C:nucleus"/>
    <property type="evidence" value="ECO:0007669"/>
    <property type="project" value="UniProtKB-SubCell"/>
</dbReference>
<dbReference type="EMBL" id="JAADJZ010000007">
    <property type="protein sequence ID" value="KAF2873727.1"/>
    <property type="molecule type" value="Genomic_DNA"/>
</dbReference>
<feature type="compositionally biased region" description="Acidic residues" evidence="18">
    <location>
        <begin position="156"/>
        <end position="166"/>
    </location>
</feature>
<dbReference type="GO" id="GO:0003697">
    <property type="term" value="F:single-stranded DNA binding"/>
    <property type="evidence" value="ECO:0007669"/>
    <property type="project" value="UniProtKB-UniRule"/>
</dbReference>
<evidence type="ECO:0000256" key="11">
    <source>
        <dbReference type="ARBA" id="ARBA00022786"/>
    </source>
</evidence>
<evidence type="ECO:0000256" key="17">
    <source>
        <dbReference type="RuleBase" id="RU368093"/>
    </source>
</evidence>
<feature type="region of interest" description="Disordered" evidence="18">
    <location>
        <begin position="195"/>
        <end position="229"/>
    </location>
</feature>
<keyword evidence="15 17" id="KW-0539">Nucleus</keyword>
<feature type="non-terminal residue" evidence="21">
    <location>
        <position position="399"/>
    </location>
</feature>
<evidence type="ECO:0000256" key="15">
    <source>
        <dbReference type="ARBA" id="ARBA00023242"/>
    </source>
</evidence>
<evidence type="ECO:0000313" key="22">
    <source>
        <dbReference type="Proteomes" id="UP000481861"/>
    </source>
</evidence>
<accession>A0A7C8IIF8</accession>
<dbReference type="OrthoDB" id="9049620at2759"/>
<dbReference type="PROSITE" id="PS50089">
    <property type="entry name" value="ZF_RING_2"/>
    <property type="match status" value="1"/>
</dbReference>
<organism evidence="21 22">
    <name type="scientific">Massariosphaeria phaeospora</name>
    <dbReference type="NCBI Taxonomy" id="100035"/>
    <lineage>
        <taxon>Eukaryota</taxon>
        <taxon>Fungi</taxon>
        <taxon>Dikarya</taxon>
        <taxon>Ascomycota</taxon>
        <taxon>Pezizomycotina</taxon>
        <taxon>Dothideomycetes</taxon>
        <taxon>Pleosporomycetidae</taxon>
        <taxon>Pleosporales</taxon>
        <taxon>Pleosporales incertae sedis</taxon>
        <taxon>Massariosphaeria</taxon>
    </lineage>
</organism>
<dbReference type="Pfam" id="PF13923">
    <property type="entry name" value="zf-C3HC4_2"/>
    <property type="match status" value="1"/>
</dbReference>
<dbReference type="GO" id="GO:0061630">
    <property type="term" value="F:ubiquitin protein ligase activity"/>
    <property type="evidence" value="ECO:0007669"/>
    <property type="project" value="UniProtKB-UniRule"/>
</dbReference>
<proteinExistence type="inferred from homology"/>
<evidence type="ECO:0000256" key="9">
    <source>
        <dbReference type="ARBA" id="ARBA00022763"/>
    </source>
</evidence>
<evidence type="ECO:0000256" key="7">
    <source>
        <dbReference type="ARBA" id="ARBA00022679"/>
    </source>
</evidence>
<dbReference type="EC" id="2.3.2.27" evidence="5 17"/>
<evidence type="ECO:0000256" key="3">
    <source>
        <dbReference type="ARBA" id="ARBA00004906"/>
    </source>
</evidence>
<feature type="region of interest" description="Disordered" evidence="18">
    <location>
        <begin position="101"/>
        <end position="166"/>
    </location>
</feature>
<name>A0A7C8IIF8_9PLEO</name>
<keyword evidence="11 17" id="KW-0833">Ubl conjugation pathway</keyword>
<dbReference type="InterPro" id="IPR017907">
    <property type="entry name" value="Znf_RING_CS"/>
</dbReference>
<dbReference type="PROSITE" id="PS00518">
    <property type="entry name" value="ZF_RING_1"/>
    <property type="match status" value="1"/>
</dbReference>
<dbReference type="GO" id="GO:0006301">
    <property type="term" value="P:DNA damage tolerance"/>
    <property type="evidence" value="ECO:0007669"/>
    <property type="project" value="InterPro"/>
</dbReference>
<comment type="subcellular location">
    <subcellularLocation>
        <location evidence="2 17">Nucleus</location>
    </subcellularLocation>
</comment>
<keyword evidence="8 17" id="KW-0479">Metal-binding</keyword>
<evidence type="ECO:0000256" key="5">
    <source>
        <dbReference type="ARBA" id="ARBA00012483"/>
    </source>
</evidence>
<keyword evidence="14 17" id="KW-0234">DNA repair</keyword>
<dbReference type="AlphaFoldDB" id="A0A7C8IIF8"/>
<evidence type="ECO:0000256" key="10">
    <source>
        <dbReference type="ARBA" id="ARBA00022771"/>
    </source>
</evidence>
<evidence type="ECO:0000256" key="2">
    <source>
        <dbReference type="ARBA" id="ARBA00004123"/>
    </source>
</evidence>
<reference evidence="21 22" key="1">
    <citation type="submission" date="2020-01" db="EMBL/GenBank/DDBJ databases">
        <authorList>
            <consortium name="DOE Joint Genome Institute"/>
            <person name="Haridas S."/>
            <person name="Albert R."/>
            <person name="Binder M."/>
            <person name="Bloem J."/>
            <person name="Labutti K."/>
            <person name="Salamov A."/>
            <person name="Andreopoulos B."/>
            <person name="Baker S.E."/>
            <person name="Barry K."/>
            <person name="Bills G."/>
            <person name="Bluhm B.H."/>
            <person name="Cannon C."/>
            <person name="Castanera R."/>
            <person name="Culley D.E."/>
            <person name="Daum C."/>
            <person name="Ezra D."/>
            <person name="Gonzalez J.B."/>
            <person name="Henrissat B."/>
            <person name="Kuo A."/>
            <person name="Liang C."/>
            <person name="Lipzen A."/>
            <person name="Lutzoni F."/>
            <person name="Magnuson J."/>
            <person name="Mondo S."/>
            <person name="Nolan M."/>
            <person name="Ohm R."/>
            <person name="Pangilinan J."/>
            <person name="Park H.-J.H."/>
            <person name="Ramirez L."/>
            <person name="Alfaro M."/>
            <person name="Sun H."/>
            <person name="Tritt A."/>
            <person name="Yoshinaga Y."/>
            <person name="Zwiers L.-H.L."/>
            <person name="Turgeon B.G."/>
            <person name="Goodwin S.B."/>
            <person name="Spatafora J.W."/>
            <person name="Crous P.W."/>
            <person name="Grigoriev I.V."/>
        </authorList>
    </citation>
    <scope>NUCLEOTIDE SEQUENCE [LARGE SCALE GENOMIC DNA]</scope>
    <source>
        <strain evidence="21 22">CBS 611.86</strain>
    </source>
</reference>